<evidence type="ECO:0000256" key="8">
    <source>
        <dbReference type="ARBA" id="ARBA00022840"/>
    </source>
</evidence>
<dbReference type="Gene3D" id="3.20.20.60">
    <property type="entry name" value="Phosphoenolpyruvate-binding domains"/>
    <property type="match status" value="1"/>
</dbReference>
<dbReference type="NCBIfam" id="NF004886">
    <property type="entry name" value="PRK06247.1"/>
    <property type="match status" value="1"/>
</dbReference>
<keyword evidence="10 13" id="KW-0324">Glycolysis</keyword>
<name>A0ABS5FWH9_9BRAD</name>
<dbReference type="SUPFAM" id="SSF52935">
    <property type="entry name" value="PK C-terminal domain-like"/>
    <property type="match status" value="1"/>
</dbReference>
<dbReference type="InterPro" id="IPR040442">
    <property type="entry name" value="Pyrv_kinase-like_dom_sf"/>
</dbReference>
<accession>A0ABS5FWH9</accession>
<feature type="domain" description="Pyruvate kinase barrel" evidence="14">
    <location>
        <begin position="5"/>
        <end position="322"/>
    </location>
</feature>
<evidence type="ECO:0000256" key="12">
    <source>
        <dbReference type="NCBIfam" id="TIGR01064"/>
    </source>
</evidence>
<evidence type="ECO:0000256" key="6">
    <source>
        <dbReference type="ARBA" id="ARBA00022741"/>
    </source>
</evidence>
<evidence type="ECO:0000256" key="9">
    <source>
        <dbReference type="ARBA" id="ARBA00022842"/>
    </source>
</evidence>
<evidence type="ECO:0000313" key="17">
    <source>
        <dbReference type="Proteomes" id="UP001315278"/>
    </source>
</evidence>
<dbReference type="InterPro" id="IPR015793">
    <property type="entry name" value="Pyrv_Knase_brl"/>
</dbReference>
<evidence type="ECO:0000256" key="1">
    <source>
        <dbReference type="ARBA" id="ARBA00004997"/>
    </source>
</evidence>
<evidence type="ECO:0000256" key="3">
    <source>
        <dbReference type="ARBA" id="ARBA00012142"/>
    </source>
</evidence>
<evidence type="ECO:0000256" key="10">
    <source>
        <dbReference type="ARBA" id="ARBA00023152"/>
    </source>
</evidence>
<evidence type="ECO:0000313" key="16">
    <source>
        <dbReference type="EMBL" id="MBR0801070.1"/>
    </source>
</evidence>
<comment type="similarity">
    <text evidence="2 13">Belongs to the pyruvate kinase family.</text>
</comment>
<dbReference type="Pfam" id="PF02887">
    <property type="entry name" value="PK_C"/>
    <property type="match status" value="1"/>
</dbReference>
<keyword evidence="5" id="KW-0479">Metal-binding</keyword>
<dbReference type="EMBL" id="JAFCJH010000070">
    <property type="protein sequence ID" value="MBR0801070.1"/>
    <property type="molecule type" value="Genomic_DNA"/>
</dbReference>
<evidence type="ECO:0000256" key="5">
    <source>
        <dbReference type="ARBA" id="ARBA00022723"/>
    </source>
</evidence>
<gene>
    <name evidence="16" type="primary">pyk</name>
    <name evidence="16" type="ORF">JQ615_37500</name>
</gene>
<keyword evidence="9 13" id="KW-0460">Magnesium</keyword>
<keyword evidence="6" id="KW-0547">Nucleotide-binding</keyword>
<keyword evidence="4 13" id="KW-0808">Transferase</keyword>
<keyword evidence="7 13" id="KW-0418">Kinase</keyword>
<comment type="caution">
    <text evidence="16">The sequence shown here is derived from an EMBL/GenBank/DDBJ whole genome shotgun (WGS) entry which is preliminary data.</text>
</comment>
<dbReference type="PANTHER" id="PTHR11817">
    <property type="entry name" value="PYRUVATE KINASE"/>
    <property type="match status" value="1"/>
</dbReference>
<evidence type="ECO:0000256" key="13">
    <source>
        <dbReference type="RuleBase" id="RU000504"/>
    </source>
</evidence>
<keyword evidence="17" id="KW-1185">Reference proteome</keyword>
<protein>
    <recommendedName>
        <fullName evidence="3 12">Pyruvate kinase</fullName>
        <ecNumber evidence="3 12">2.7.1.40</ecNumber>
    </recommendedName>
</protein>
<dbReference type="InterPro" id="IPR015813">
    <property type="entry name" value="Pyrv/PenolPyrv_kinase-like_dom"/>
</dbReference>
<evidence type="ECO:0000256" key="11">
    <source>
        <dbReference type="ARBA" id="ARBA00023317"/>
    </source>
</evidence>
<evidence type="ECO:0000256" key="2">
    <source>
        <dbReference type="ARBA" id="ARBA00008663"/>
    </source>
</evidence>
<dbReference type="EC" id="2.7.1.40" evidence="3 12"/>
<dbReference type="RefSeq" id="WP_212495217.1">
    <property type="nucleotide sequence ID" value="NZ_JAFCJH010000070.1"/>
</dbReference>
<dbReference type="InterPro" id="IPR036918">
    <property type="entry name" value="Pyrv_Knase_C_sf"/>
</dbReference>
<proteinExistence type="inferred from homology"/>
<evidence type="ECO:0000259" key="14">
    <source>
        <dbReference type="Pfam" id="PF00224"/>
    </source>
</evidence>
<dbReference type="GO" id="GO:0004743">
    <property type="term" value="F:pyruvate kinase activity"/>
    <property type="evidence" value="ECO:0007669"/>
    <property type="project" value="UniProtKB-EC"/>
</dbReference>
<evidence type="ECO:0000256" key="4">
    <source>
        <dbReference type="ARBA" id="ARBA00022679"/>
    </source>
</evidence>
<evidence type="ECO:0000256" key="7">
    <source>
        <dbReference type="ARBA" id="ARBA00022777"/>
    </source>
</evidence>
<feature type="domain" description="Pyruvate kinase C-terminal" evidence="15">
    <location>
        <begin position="357"/>
        <end position="469"/>
    </location>
</feature>
<dbReference type="NCBIfam" id="NF004978">
    <property type="entry name" value="PRK06354.1"/>
    <property type="match status" value="1"/>
</dbReference>
<dbReference type="NCBIfam" id="NF004491">
    <property type="entry name" value="PRK05826.1"/>
    <property type="match status" value="1"/>
</dbReference>
<dbReference type="SUPFAM" id="SSF51621">
    <property type="entry name" value="Phosphoenolpyruvate/pyruvate domain"/>
    <property type="match status" value="1"/>
</dbReference>
<comment type="pathway">
    <text evidence="1 13">Carbohydrate degradation; glycolysis; pyruvate from D-glyceraldehyde 3-phosphate: step 5/5.</text>
</comment>
<dbReference type="Proteomes" id="UP001315278">
    <property type="component" value="Unassembled WGS sequence"/>
</dbReference>
<dbReference type="SUPFAM" id="SSF50800">
    <property type="entry name" value="PK beta-barrel domain-like"/>
    <property type="match status" value="1"/>
</dbReference>
<dbReference type="NCBIfam" id="TIGR01064">
    <property type="entry name" value="pyruv_kin"/>
    <property type="match status" value="1"/>
</dbReference>
<comment type="catalytic activity">
    <reaction evidence="13">
        <text>pyruvate + ATP = phosphoenolpyruvate + ADP + H(+)</text>
        <dbReference type="Rhea" id="RHEA:18157"/>
        <dbReference type="ChEBI" id="CHEBI:15361"/>
        <dbReference type="ChEBI" id="CHEBI:15378"/>
        <dbReference type="ChEBI" id="CHEBI:30616"/>
        <dbReference type="ChEBI" id="CHEBI:58702"/>
        <dbReference type="ChEBI" id="CHEBI:456216"/>
        <dbReference type="EC" id="2.7.1.40"/>
    </reaction>
</comment>
<reference evidence="17" key="1">
    <citation type="journal article" date="2021" name="ISME J.">
        <title>Evolutionary origin and ecological implication of a unique nif island in free-living Bradyrhizobium lineages.</title>
        <authorList>
            <person name="Tao J."/>
        </authorList>
    </citation>
    <scope>NUCLEOTIDE SEQUENCE [LARGE SCALE GENOMIC DNA]</scope>
    <source>
        <strain evidence="17">SZCCT0434</strain>
    </source>
</reference>
<dbReference type="InterPro" id="IPR001697">
    <property type="entry name" value="Pyr_Knase"/>
</dbReference>
<organism evidence="16 17">
    <name type="scientific">Bradyrhizobium jicamae</name>
    <dbReference type="NCBI Taxonomy" id="280332"/>
    <lineage>
        <taxon>Bacteria</taxon>
        <taxon>Pseudomonadati</taxon>
        <taxon>Pseudomonadota</taxon>
        <taxon>Alphaproteobacteria</taxon>
        <taxon>Hyphomicrobiales</taxon>
        <taxon>Nitrobacteraceae</taxon>
        <taxon>Bradyrhizobium</taxon>
    </lineage>
</organism>
<dbReference type="InterPro" id="IPR015795">
    <property type="entry name" value="Pyrv_Knase_C"/>
</dbReference>
<keyword evidence="8" id="KW-0067">ATP-binding</keyword>
<dbReference type="InterPro" id="IPR011037">
    <property type="entry name" value="Pyrv_Knase-like_insert_dom_sf"/>
</dbReference>
<dbReference type="InterPro" id="IPR015806">
    <property type="entry name" value="Pyrv_Knase_insert_dom_sf"/>
</dbReference>
<dbReference type="Pfam" id="PF00224">
    <property type="entry name" value="PK"/>
    <property type="match status" value="1"/>
</dbReference>
<dbReference type="PRINTS" id="PR01050">
    <property type="entry name" value="PYRUVTKNASE"/>
</dbReference>
<dbReference type="GO" id="GO:0016301">
    <property type="term" value="F:kinase activity"/>
    <property type="evidence" value="ECO:0007669"/>
    <property type="project" value="UniProtKB-KW"/>
</dbReference>
<keyword evidence="11 16" id="KW-0670">Pyruvate</keyword>
<sequence length="471" mass="50245">MRRQRNAKIVATLGPASGTPEIIRRLVEAGADVFRLNFSHGTHEDHRKRYDIIRSVEEETGRPIGVLADLQGPKLRLGTFAEGRVQLATGDTFALDLKGGPGTRQRVSLPHPEIFQALAPGVQLLLDDGKVRLEVETSDGERAQTRVVVGGPLSDRKGVSVVGAVLPLSPLTPKDRVDLDYALELGVDWIALSFVQKPEDVEELRSIVRDRAGIMSKLEKPAAIEHLNAIVALSDAVMVARGDLGVEMAPEQVPPIQRRIVRACRQAGKPSIVATQMLESMIGVPTPTRAEVSDVASAIYHGADAVMLSAESASGQFPLEAVTMMNRIITVAENDHDYYRPMSDAARPAPGATIADVICAGIREATRLLPIAAVVTYTTSGSSSLRASRERPAASILSMATSRKIARRLTLGWGLHSVEAAAVASVDEMSIRACEAAIREGYAKTGDTIVVATGTPVGVSGTTNTLKILTA</sequence>
<evidence type="ECO:0000259" key="15">
    <source>
        <dbReference type="Pfam" id="PF02887"/>
    </source>
</evidence>
<dbReference type="Gene3D" id="2.40.33.10">
    <property type="entry name" value="PK beta-barrel domain-like"/>
    <property type="match status" value="1"/>
</dbReference>
<dbReference type="Gene3D" id="3.40.1380.20">
    <property type="entry name" value="Pyruvate kinase, C-terminal domain"/>
    <property type="match status" value="1"/>
</dbReference>